<dbReference type="RefSeq" id="WP_154535435.1">
    <property type="nucleotide sequence ID" value="NZ_VUNG01000056.1"/>
</dbReference>
<feature type="signal peptide" evidence="1">
    <location>
        <begin position="1"/>
        <end position="20"/>
    </location>
</feature>
<feature type="chain" id="PRO_5029628439" description="Lipoprotein" evidence="1">
    <location>
        <begin position="21"/>
        <end position="449"/>
    </location>
</feature>
<evidence type="ECO:0008006" key="4">
    <source>
        <dbReference type="Google" id="ProtNLM"/>
    </source>
</evidence>
<organism evidence="2 3">
    <name type="scientific">Hallella mizrahii</name>
    <dbReference type="NCBI Taxonomy" id="2606637"/>
    <lineage>
        <taxon>Bacteria</taxon>
        <taxon>Pseudomonadati</taxon>
        <taxon>Bacteroidota</taxon>
        <taxon>Bacteroidia</taxon>
        <taxon>Bacteroidales</taxon>
        <taxon>Prevotellaceae</taxon>
        <taxon>Hallella</taxon>
    </lineage>
</organism>
<evidence type="ECO:0000256" key="1">
    <source>
        <dbReference type="SAM" id="SignalP"/>
    </source>
</evidence>
<name>A0A7K0KK48_9BACT</name>
<reference evidence="2 3" key="1">
    <citation type="submission" date="2019-08" db="EMBL/GenBank/DDBJ databases">
        <title>In-depth cultivation of the pig gut microbiome towards novel bacterial diversity and tailored functional studies.</title>
        <authorList>
            <person name="Wylensek D."/>
            <person name="Hitch T.C.A."/>
            <person name="Clavel T."/>
        </authorList>
    </citation>
    <scope>NUCLEOTIDE SEQUENCE [LARGE SCALE GENOMIC DNA]</scope>
    <source>
        <strain evidence="2 3">LKV-178-WT-2A</strain>
    </source>
</reference>
<evidence type="ECO:0000313" key="2">
    <source>
        <dbReference type="EMBL" id="MST85835.1"/>
    </source>
</evidence>
<keyword evidence="3" id="KW-1185">Reference proteome</keyword>
<keyword evidence="1" id="KW-0732">Signal</keyword>
<accession>A0A7K0KK48</accession>
<sequence>MKSIFYLCAFIIAMTLFSCSDGTEQSISDASLPSKEQAPLNHLTRASDSSDSLCLLEFDDSMRSLLNFRTKVVRHTRKVGQSPADYDANFSSNMFAIRELPVTIEVMEAGKNKSQRYLWCNRAGSEVKLTDNKNAFDISQQFYLKILPASSGIPYLLYSESSKTPLTVGHYRKTPNVNILMSNSKDDISNPFVGWDLKPTSAAGYFAIENEMFLGQKDPKNMWSVFNYYLEVNDNNELRFAEYTGKNQQKFFIKPIARFTVGNVSYNFEAAKVTDATPYEVKFNRVFQGKPRSEIVEDVNGRVTEKSWFQQNRSNIKFDLNTDTLLKMPTVLARKALLLDGELPKIRYNISSYQNVYSYRKYTVKGFAPQTNKCLILITMKLTSYNVEVPYTVYAQYNGREIKFTGTWKGYVIPNPDYVDPIITTRFFNMTTGEEIFDSEAAKSFKIKR</sequence>
<dbReference type="EMBL" id="VUNG01000056">
    <property type="protein sequence ID" value="MST85835.1"/>
    <property type="molecule type" value="Genomic_DNA"/>
</dbReference>
<proteinExistence type="predicted"/>
<gene>
    <name evidence="2" type="ORF">FYJ73_14365</name>
</gene>
<evidence type="ECO:0000313" key="3">
    <source>
        <dbReference type="Proteomes" id="UP000438914"/>
    </source>
</evidence>
<protein>
    <recommendedName>
        <fullName evidence="4">Lipoprotein</fullName>
    </recommendedName>
</protein>
<dbReference type="Proteomes" id="UP000438914">
    <property type="component" value="Unassembled WGS sequence"/>
</dbReference>
<dbReference type="AlphaFoldDB" id="A0A7K0KK48"/>
<comment type="caution">
    <text evidence="2">The sequence shown here is derived from an EMBL/GenBank/DDBJ whole genome shotgun (WGS) entry which is preliminary data.</text>
</comment>
<dbReference type="PROSITE" id="PS51257">
    <property type="entry name" value="PROKAR_LIPOPROTEIN"/>
    <property type="match status" value="1"/>
</dbReference>